<dbReference type="PANTHER" id="PTHR13318">
    <property type="entry name" value="PARTNER OF PAIRED, ISOFORM B-RELATED"/>
    <property type="match status" value="1"/>
</dbReference>
<accession>A0A1D2MZC6</accession>
<proteinExistence type="predicted"/>
<dbReference type="EMBL" id="LJIJ01000361">
    <property type="protein sequence ID" value="ODM98379.1"/>
    <property type="molecule type" value="Genomic_DNA"/>
</dbReference>
<protein>
    <submittedName>
        <fullName evidence="1">Uncharacterized protein</fullName>
    </submittedName>
</protein>
<sequence length="597" mass="67491">MEVVLGIPSVLKNILRFMGTPFIAHTCRLVNSDWNHESCRILQERIPINFTTCDQLVHYCNTFETTIEGTSIGFNSFRFSSDLMVSAIQDRAFGALRRLHIALERFVKICGERVANLEVTLYSIYPLEDDAMRTSTVLMHEQLIKMIYSSFPNVAHLKVLFLMSYAKEVSEDFDIHTFMKPWASIKLPNIERLTVEVAVREDGNIDSHTGSEQIITTFMKVILSSAVNLKSFSSSNLPIGKEKIIQDCILYNFVQISPSLRDLNLVFRINTDEEMGTLCSKHFSNLQNLRLEIGSKNVTPDALRDFFAHYSKSVRFLSIRFMDATHSSFVYPTLPLGICLGHLSSLDLEQYNGSLNYQLLPKLENLTVEHSRIKGILSSILLHQHNVNVLTNEGELSNVSFRQLTIGPGCKIQNDNGKSTPSTEEFIARVVPCFSHLSSLKVLNFTLPLPLVFKHCTSLKALSVLKCGGVTDLVISGISQRLLEAMSSLDFGQLTVLFTEKDEKVLSRKPELNEFLDSLKNRNGFREAAFIGCLSGLQFLEIEGEISDKGVLYGIIHCKRLKTLKLHTNLISWRGQRVIQSTLKDILRFEVVARRNN</sequence>
<dbReference type="GO" id="GO:0031146">
    <property type="term" value="P:SCF-dependent proteasomal ubiquitin-dependent protein catabolic process"/>
    <property type="evidence" value="ECO:0007669"/>
    <property type="project" value="TreeGrafter"/>
</dbReference>
<gene>
    <name evidence="1" type="ORF">Ocin01_08305</name>
</gene>
<dbReference type="Gene3D" id="3.80.10.10">
    <property type="entry name" value="Ribonuclease Inhibitor"/>
    <property type="match status" value="2"/>
</dbReference>
<dbReference type="InterPro" id="IPR032675">
    <property type="entry name" value="LRR_dom_sf"/>
</dbReference>
<dbReference type="GO" id="GO:0019005">
    <property type="term" value="C:SCF ubiquitin ligase complex"/>
    <property type="evidence" value="ECO:0007669"/>
    <property type="project" value="TreeGrafter"/>
</dbReference>
<organism evidence="1 2">
    <name type="scientific">Orchesella cincta</name>
    <name type="common">Springtail</name>
    <name type="synonym">Podura cincta</name>
    <dbReference type="NCBI Taxonomy" id="48709"/>
    <lineage>
        <taxon>Eukaryota</taxon>
        <taxon>Metazoa</taxon>
        <taxon>Ecdysozoa</taxon>
        <taxon>Arthropoda</taxon>
        <taxon>Hexapoda</taxon>
        <taxon>Collembola</taxon>
        <taxon>Entomobryomorpha</taxon>
        <taxon>Entomobryoidea</taxon>
        <taxon>Orchesellidae</taxon>
        <taxon>Orchesellinae</taxon>
        <taxon>Orchesella</taxon>
    </lineage>
</organism>
<evidence type="ECO:0000313" key="1">
    <source>
        <dbReference type="EMBL" id="ODM98379.1"/>
    </source>
</evidence>
<keyword evidence="2" id="KW-1185">Reference proteome</keyword>
<dbReference type="AlphaFoldDB" id="A0A1D2MZC6"/>
<dbReference type="SUPFAM" id="SSF52047">
    <property type="entry name" value="RNI-like"/>
    <property type="match status" value="1"/>
</dbReference>
<evidence type="ECO:0000313" key="2">
    <source>
        <dbReference type="Proteomes" id="UP000094527"/>
    </source>
</evidence>
<reference evidence="1 2" key="1">
    <citation type="journal article" date="2016" name="Genome Biol. Evol.">
        <title>Gene Family Evolution Reflects Adaptation to Soil Environmental Stressors in the Genome of the Collembolan Orchesella cincta.</title>
        <authorList>
            <person name="Faddeeva-Vakhrusheva A."/>
            <person name="Derks M.F."/>
            <person name="Anvar S.Y."/>
            <person name="Agamennone V."/>
            <person name="Suring W."/>
            <person name="Smit S."/>
            <person name="van Straalen N.M."/>
            <person name="Roelofs D."/>
        </authorList>
    </citation>
    <scope>NUCLEOTIDE SEQUENCE [LARGE SCALE GENOMIC DNA]</scope>
    <source>
        <tissue evidence="1">Mixed pool</tissue>
    </source>
</reference>
<dbReference type="Proteomes" id="UP000094527">
    <property type="component" value="Unassembled WGS sequence"/>
</dbReference>
<comment type="caution">
    <text evidence="1">The sequence shown here is derived from an EMBL/GenBank/DDBJ whole genome shotgun (WGS) entry which is preliminary data.</text>
</comment>
<name>A0A1D2MZC6_ORCCI</name>